<dbReference type="AlphaFoldDB" id="A0A2V4N326"/>
<organism evidence="7 8">
    <name type="scientific">Streptomyces tateyamensis</name>
    <dbReference type="NCBI Taxonomy" id="565073"/>
    <lineage>
        <taxon>Bacteria</taxon>
        <taxon>Bacillati</taxon>
        <taxon>Actinomycetota</taxon>
        <taxon>Actinomycetes</taxon>
        <taxon>Kitasatosporales</taxon>
        <taxon>Streptomycetaceae</taxon>
        <taxon>Streptomyces</taxon>
    </lineage>
</organism>
<feature type="active site" evidence="5">
    <location>
        <position position="97"/>
    </location>
</feature>
<protein>
    <recommendedName>
        <fullName evidence="4">Malonyl CoA-acyl carrier protein transacylase</fullName>
        <ecNumber evidence="4">2.3.1.39</ecNumber>
    </recommendedName>
</protein>
<dbReference type="RefSeq" id="WP_110672305.1">
    <property type="nucleotide sequence ID" value="NZ_PYBW01000105.1"/>
</dbReference>
<dbReference type="GO" id="GO:0006633">
    <property type="term" value="P:fatty acid biosynthetic process"/>
    <property type="evidence" value="ECO:0007669"/>
    <property type="project" value="TreeGrafter"/>
</dbReference>
<dbReference type="PIRSF" id="PIRSF000446">
    <property type="entry name" value="Mct"/>
    <property type="match status" value="1"/>
</dbReference>
<evidence type="ECO:0000256" key="5">
    <source>
        <dbReference type="PIRSR" id="PIRSR000446-1"/>
    </source>
</evidence>
<name>A0A2V4N326_9ACTN</name>
<dbReference type="EMBL" id="PYBW01000105">
    <property type="protein sequence ID" value="PYC72367.1"/>
    <property type="molecule type" value="Genomic_DNA"/>
</dbReference>
<evidence type="ECO:0000313" key="8">
    <source>
        <dbReference type="Proteomes" id="UP000248039"/>
    </source>
</evidence>
<dbReference type="Gene3D" id="3.40.366.10">
    <property type="entry name" value="Malonyl-Coenzyme A Acyl Carrier Protein, domain 2"/>
    <property type="match status" value="1"/>
</dbReference>
<evidence type="ECO:0000259" key="6">
    <source>
        <dbReference type="SMART" id="SM00827"/>
    </source>
</evidence>
<evidence type="ECO:0000313" key="7">
    <source>
        <dbReference type="EMBL" id="PYC72367.1"/>
    </source>
</evidence>
<evidence type="ECO:0000256" key="3">
    <source>
        <dbReference type="ARBA" id="ARBA00048462"/>
    </source>
</evidence>
<reference evidence="7 8" key="1">
    <citation type="submission" date="2018-03" db="EMBL/GenBank/DDBJ databases">
        <title>Bioinformatic expansion and discovery of thiopeptide antibiotics.</title>
        <authorList>
            <person name="Schwalen C.J."/>
            <person name="Hudson G.A."/>
            <person name="Mitchell D.A."/>
        </authorList>
    </citation>
    <scope>NUCLEOTIDE SEQUENCE [LARGE SCALE GENOMIC DNA]</scope>
    <source>
        <strain evidence="7 8">ATCC 21389</strain>
    </source>
</reference>
<evidence type="ECO:0000256" key="1">
    <source>
        <dbReference type="ARBA" id="ARBA00022679"/>
    </source>
</evidence>
<comment type="catalytic activity">
    <reaction evidence="3 4">
        <text>holo-[ACP] + malonyl-CoA = malonyl-[ACP] + CoA</text>
        <dbReference type="Rhea" id="RHEA:41792"/>
        <dbReference type="Rhea" id="RHEA-COMP:9623"/>
        <dbReference type="Rhea" id="RHEA-COMP:9685"/>
        <dbReference type="ChEBI" id="CHEBI:57287"/>
        <dbReference type="ChEBI" id="CHEBI:57384"/>
        <dbReference type="ChEBI" id="CHEBI:64479"/>
        <dbReference type="ChEBI" id="CHEBI:78449"/>
        <dbReference type="EC" id="2.3.1.39"/>
    </reaction>
</comment>
<gene>
    <name evidence="7" type="ORF">C7C46_25715</name>
</gene>
<dbReference type="GO" id="GO:0005829">
    <property type="term" value="C:cytosol"/>
    <property type="evidence" value="ECO:0007669"/>
    <property type="project" value="TreeGrafter"/>
</dbReference>
<dbReference type="Proteomes" id="UP000248039">
    <property type="component" value="Unassembled WGS sequence"/>
</dbReference>
<dbReference type="InterPro" id="IPR016036">
    <property type="entry name" value="Malonyl_transacylase_ACP-bd"/>
</dbReference>
<comment type="caution">
    <text evidence="7">The sequence shown here is derived from an EMBL/GenBank/DDBJ whole genome shotgun (WGS) entry which is preliminary data.</text>
</comment>
<keyword evidence="8" id="KW-1185">Reference proteome</keyword>
<dbReference type="Gene3D" id="3.30.70.250">
    <property type="entry name" value="Malonyl-CoA ACP transacylase, ACP-binding"/>
    <property type="match status" value="1"/>
</dbReference>
<keyword evidence="1 4" id="KW-0808">Transferase</keyword>
<dbReference type="InterPro" id="IPR001227">
    <property type="entry name" value="Ac_transferase_dom_sf"/>
</dbReference>
<sequence length="327" mass="34439">MSTTRDGSRLALLFPGQGAQRAGLGRPWQQHPAWQLVPELSERTGRDLVQLLTEADDERLRRTDNAQLATFTLEMVILAALRAELGELPVTAVAGHSLGEYSALVAAGVLELGDAAAVVAERGAAMAEAAARTPGTMAVLLGGDAAKAVELAERVRATGGKVWAANLNAPGQVVVSGTEAGVAALVELAPEFGLRVSRIPVGGAFHSPLMQPAQQRLARAWDQVPLSTGRYPVVANVDAAAHSGDPAGWRRLAVRQLTDPVRWEQSMHTLVDGEFGCTELLELGPGMVLTGLARRIAPQVPGTAISTPEQLAVYAERWRAGREALAA</sequence>
<dbReference type="EC" id="2.3.1.39" evidence="4"/>
<feature type="domain" description="Malonyl-CoA:ACP transacylase (MAT)" evidence="6">
    <location>
        <begin position="13"/>
        <end position="322"/>
    </location>
</feature>
<accession>A0A2V4N326</accession>
<dbReference type="OrthoDB" id="3543921at2"/>
<feature type="active site" evidence="5">
    <location>
        <position position="206"/>
    </location>
</feature>
<dbReference type="GO" id="GO:0004314">
    <property type="term" value="F:[acyl-carrier-protein] S-malonyltransferase activity"/>
    <property type="evidence" value="ECO:0007669"/>
    <property type="project" value="UniProtKB-EC"/>
</dbReference>
<dbReference type="SUPFAM" id="SSF52151">
    <property type="entry name" value="FabD/lysophospholipase-like"/>
    <property type="match status" value="1"/>
</dbReference>
<dbReference type="InterPro" id="IPR050858">
    <property type="entry name" value="Mal-CoA-ACP_Trans/PKS_FabD"/>
</dbReference>
<dbReference type="SMART" id="SM00827">
    <property type="entry name" value="PKS_AT"/>
    <property type="match status" value="1"/>
</dbReference>
<dbReference type="InterPro" id="IPR024925">
    <property type="entry name" value="Malonyl_CoA-ACP_transAc"/>
</dbReference>
<dbReference type="SUPFAM" id="SSF55048">
    <property type="entry name" value="Probable ACP-binding domain of malonyl-CoA ACP transacylase"/>
    <property type="match status" value="1"/>
</dbReference>
<dbReference type="Pfam" id="PF00698">
    <property type="entry name" value="Acyl_transf_1"/>
    <property type="match status" value="1"/>
</dbReference>
<evidence type="ECO:0000256" key="2">
    <source>
        <dbReference type="ARBA" id="ARBA00023315"/>
    </source>
</evidence>
<dbReference type="PANTHER" id="PTHR42681">
    <property type="entry name" value="MALONYL-COA-ACYL CARRIER PROTEIN TRANSACYLASE, MITOCHONDRIAL"/>
    <property type="match status" value="1"/>
</dbReference>
<dbReference type="InterPro" id="IPR014043">
    <property type="entry name" value="Acyl_transferase_dom"/>
</dbReference>
<proteinExistence type="inferred from homology"/>
<keyword evidence="2 4" id="KW-0012">Acyltransferase</keyword>
<evidence type="ECO:0000256" key="4">
    <source>
        <dbReference type="PIRNR" id="PIRNR000446"/>
    </source>
</evidence>
<dbReference type="PANTHER" id="PTHR42681:SF1">
    <property type="entry name" value="MALONYL-COA-ACYL CARRIER PROTEIN TRANSACYLASE, MITOCHONDRIAL"/>
    <property type="match status" value="1"/>
</dbReference>
<comment type="similarity">
    <text evidence="4">Belongs to the fabD family.</text>
</comment>
<dbReference type="InterPro" id="IPR016035">
    <property type="entry name" value="Acyl_Trfase/lysoPLipase"/>
</dbReference>